<evidence type="ECO:0000259" key="8">
    <source>
        <dbReference type="PROSITE" id="PS50928"/>
    </source>
</evidence>
<dbReference type="CDD" id="cd06261">
    <property type="entry name" value="TM_PBP2"/>
    <property type="match status" value="1"/>
</dbReference>
<evidence type="ECO:0000256" key="2">
    <source>
        <dbReference type="ARBA" id="ARBA00022448"/>
    </source>
</evidence>
<comment type="caution">
    <text evidence="9">The sequence shown here is derived from an EMBL/GenBank/DDBJ whole genome shotgun (WGS) entry which is preliminary data.</text>
</comment>
<comment type="subcellular location">
    <subcellularLocation>
        <location evidence="1 7">Cell membrane</location>
        <topology evidence="1 7">Multi-pass membrane protein</topology>
    </subcellularLocation>
</comment>
<keyword evidence="2 7" id="KW-0813">Transport</keyword>
<proteinExistence type="inferred from homology"/>
<protein>
    <submittedName>
        <fullName evidence="9">ABC transporter permease</fullName>
    </submittedName>
</protein>
<evidence type="ECO:0000256" key="3">
    <source>
        <dbReference type="ARBA" id="ARBA00022475"/>
    </source>
</evidence>
<feature type="transmembrane region" description="Helical" evidence="7">
    <location>
        <begin position="98"/>
        <end position="120"/>
    </location>
</feature>
<evidence type="ECO:0000313" key="10">
    <source>
        <dbReference type="Proteomes" id="UP000285324"/>
    </source>
</evidence>
<evidence type="ECO:0000256" key="6">
    <source>
        <dbReference type="ARBA" id="ARBA00023136"/>
    </source>
</evidence>
<evidence type="ECO:0000256" key="7">
    <source>
        <dbReference type="RuleBase" id="RU363032"/>
    </source>
</evidence>
<dbReference type="OrthoDB" id="8138334at2"/>
<feature type="transmembrane region" description="Helical" evidence="7">
    <location>
        <begin position="53"/>
        <end position="86"/>
    </location>
</feature>
<dbReference type="Proteomes" id="UP000285324">
    <property type="component" value="Unassembled WGS sequence"/>
</dbReference>
<organism evidence="9 10">
    <name type="scientific">Alcaligenes xylosoxydans xylosoxydans</name>
    <name type="common">Achromobacter xylosoxidans</name>
    <dbReference type="NCBI Taxonomy" id="85698"/>
    <lineage>
        <taxon>Bacteria</taxon>
        <taxon>Pseudomonadati</taxon>
        <taxon>Pseudomonadota</taxon>
        <taxon>Betaproteobacteria</taxon>
        <taxon>Burkholderiales</taxon>
        <taxon>Alcaligenaceae</taxon>
        <taxon>Achromobacter</taxon>
    </lineage>
</organism>
<dbReference type="GO" id="GO:0055085">
    <property type="term" value="P:transmembrane transport"/>
    <property type="evidence" value="ECO:0007669"/>
    <property type="project" value="InterPro"/>
</dbReference>
<dbReference type="InterPro" id="IPR035906">
    <property type="entry name" value="MetI-like_sf"/>
</dbReference>
<dbReference type="GO" id="GO:0005886">
    <property type="term" value="C:plasma membrane"/>
    <property type="evidence" value="ECO:0007669"/>
    <property type="project" value="UniProtKB-SubCell"/>
</dbReference>
<feature type="domain" description="ABC transmembrane type-1" evidence="8">
    <location>
        <begin position="60"/>
        <end position="240"/>
    </location>
</feature>
<feature type="transmembrane region" description="Helical" evidence="7">
    <location>
        <begin position="220"/>
        <end position="243"/>
    </location>
</feature>
<keyword evidence="6 7" id="KW-0472">Membrane</keyword>
<feature type="transmembrane region" description="Helical" evidence="7">
    <location>
        <begin position="126"/>
        <end position="145"/>
    </location>
</feature>
<gene>
    <name evidence="9" type="ORF">DY367_24745</name>
</gene>
<dbReference type="Gene3D" id="1.10.3720.10">
    <property type="entry name" value="MetI-like"/>
    <property type="match status" value="1"/>
</dbReference>
<dbReference type="PANTHER" id="PTHR30151:SF20">
    <property type="entry name" value="ABC TRANSPORTER PERMEASE PROTEIN HI_0355-RELATED"/>
    <property type="match status" value="1"/>
</dbReference>
<evidence type="ECO:0000256" key="5">
    <source>
        <dbReference type="ARBA" id="ARBA00022989"/>
    </source>
</evidence>
<accession>A0A424W717</accession>
<dbReference type="PROSITE" id="PS50928">
    <property type="entry name" value="ABC_TM1"/>
    <property type="match status" value="1"/>
</dbReference>
<keyword evidence="4 7" id="KW-0812">Transmembrane</keyword>
<evidence type="ECO:0000256" key="1">
    <source>
        <dbReference type="ARBA" id="ARBA00004651"/>
    </source>
</evidence>
<evidence type="ECO:0000313" key="9">
    <source>
        <dbReference type="EMBL" id="RPJ89054.1"/>
    </source>
</evidence>
<dbReference type="SUPFAM" id="SSF161098">
    <property type="entry name" value="MetI-like"/>
    <property type="match status" value="1"/>
</dbReference>
<dbReference type="Pfam" id="PF00528">
    <property type="entry name" value="BPD_transp_1"/>
    <property type="match status" value="1"/>
</dbReference>
<keyword evidence="5 7" id="KW-1133">Transmembrane helix</keyword>
<sequence length="258" mass="28061">MSALLKGAGRRMAGLVSVLVFLLLWEAAARIFHVRAIMLPLPGQVALELAAEWSWYAGHAAYTLMTTLAGFALAVVGGVAIAVMLVGSRWFERFIYPLIVALNSVPKVAIAPLFVIWMGTGAEPKIAIAFLIAVFAMIVDTVHGLRSVPQDVLDLGRVLKGSRRDFFFKVRLPSALPSILAGMKVSISLALVGAIVGEFVSSQRGLGYVIMSAQGTFDTVRVFAAIFVLALMGMLLFALLGWLERRVTPWLRHHREDD</sequence>
<dbReference type="AlphaFoldDB" id="A0A424W717"/>
<reference evidence="9 10" key="1">
    <citation type="submission" date="2018-08" db="EMBL/GenBank/DDBJ databases">
        <title>Achromobacter xylosoxidans Genome sequencing and assembly.</title>
        <authorList>
            <person name="Wang R."/>
            <person name="Rensing C."/>
            <person name="Li Y."/>
        </authorList>
    </citation>
    <scope>NUCLEOTIDE SEQUENCE [LARGE SCALE GENOMIC DNA]</scope>
    <source>
        <strain evidence="9 10">GD003A</strain>
    </source>
</reference>
<comment type="similarity">
    <text evidence="7">Belongs to the binding-protein-dependent transport system permease family.</text>
</comment>
<name>A0A424W717_ALCXX</name>
<feature type="transmembrane region" description="Helical" evidence="7">
    <location>
        <begin position="179"/>
        <end position="200"/>
    </location>
</feature>
<dbReference type="PANTHER" id="PTHR30151">
    <property type="entry name" value="ALKANE SULFONATE ABC TRANSPORTER-RELATED, MEMBRANE SUBUNIT"/>
    <property type="match status" value="1"/>
</dbReference>
<dbReference type="RefSeq" id="WP_118933889.1">
    <property type="nucleotide sequence ID" value="NZ_CP061008.1"/>
</dbReference>
<dbReference type="EMBL" id="QVXO01000049">
    <property type="protein sequence ID" value="RPJ89054.1"/>
    <property type="molecule type" value="Genomic_DNA"/>
</dbReference>
<dbReference type="InterPro" id="IPR000515">
    <property type="entry name" value="MetI-like"/>
</dbReference>
<evidence type="ECO:0000256" key="4">
    <source>
        <dbReference type="ARBA" id="ARBA00022692"/>
    </source>
</evidence>
<keyword evidence="3" id="KW-1003">Cell membrane</keyword>